<sequence length="59" mass="6395">MNGSTERLEKRAWPSLESKTKGAKPKVVPHIVVQQVVWESGSALAHWLLSAMSGVGLVL</sequence>
<accession>A0AAU8BP72</accession>
<gene>
    <name evidence="2" type="ORF">PG915_20005</name>
</gene>
<name>A0AAU8BP72_9VIBR</name>
<feature type="compositionally biased region" description="Basic and acidic residues" evidence="1">
    <location>
        <begin position="1"/>
        <end position="12"/>
    </location>
</feature>
<protein>
    <submittedName>
        <fullName evidence="2">Uncharacterized protein</fullName>
    </submittedName>
</protein>
<evidence type="ECO:0000256" key="1">
    <source>
        <dbReference type="SAM" id="MobiDB-lite"/>
    </source>
</evidence>
<dbReference type="RefSeq" id="WP_353498763.1">
    <property type="nucleotide sequence ID" value="NZ_CP115921.1"/>
</dbReference>
<dbReference type="AlphaFoldDB" id="A0AAU8BP72"/>
<organism evidence="2">
    <name type="scientific">Vibrio chaetopteri</name>
    <dbReference type="NCBI Taxonomy" id="3016528"/>
    <lineage>
        <taxon>Bacteria</taxon>
        <taxon>Pseudomonadati</taxon>
        <taxon>Pseudomonadota</taxon>
        <taxon>Gammaproteobacteria</taxon>
        <taxon>Vibrionales</taxon>
        <taxon>Vibrionaceae</taxon>
        <taxon>Vibrio</taxon>
    </lineage>
</organism>
<proteinExistence type="predicted"/>
<dbReference type="KEGG" id="vck:PG915_20005"/>
<evidence type="ECO:0000313" key="2">
    <source>
        <dbReference type="EMBL" id="XCD17582.1"/>
    </source>
</evidence>
<reference evidence="2" key="1">
    <citation type="submission" date="2023-01" db="EMBL/GenBank/DDBJ databases">
        <title>Vibrio sp. CB1-14 genome sequencing.</title>
        <authorList>
            <person name="Otstavnykh N."/>
            <person name="Isaeva M."/>
            <person name="Meleshko D."/>
        </authorList>
    </citation>
    <scope>NUCLEOTIDE SEQUENCE</scope>
    <source>
        <strain evidence="2">CB1-14</strain>
    </source>
</reference>
<dbReference type="EMBL" id="CP115921">
    <property type="protein sequence ID" value="XCD17582.1"/>
    <property type="molecule type" value="Genomic_DNA"/>
</dbReference>
<feature type="region of interest" description="Disordered" evidence="1">
    <location>
        <begin position="1"/>
        <end position="21"/>
    </location>
</feature>